<keyword evidence="4" id="KW-0804">Transcription</keyword>
<evidence type="ECO:0000256" key="1">
    <source>
        <dbReference type="ARBA" id="ARBA00009437"/>
    </source>
</evidence>
<evidence type="ECO:0000313" key="6">
    <source>
        <dbReference type="EMBL" id="QGZ61770.1"/>
    </source>
</evidence>
<proteinExistence type="inferred from homology"/>
<dbReference type="Gene3D" id="1.10.10.10">
    <property type="entry name" value="Winged helix-like DNA-binding domain superfamily/Winged helix DNA-binding domain"/>
    <property type="match status" value="1"/>
</dbReference>
<dbReference type="PANTHER" id="PTHR30537">
    <property type="entry name" value="HTH-TYPE TRANSCRIPTIONAL REGULATOR"/>
    <property type="match status" value="1"/>
</dbReference>
<dbReference type="AlphaFoldDB" id="A0A7Z2GH82"/>
<sequence length="309" mass="33704">MDNLNGIIAFVRAAETLSFVAAGHKLGVSASAVGKTIAKLEHSLGVRLFHRTTRRVMLTDEGRLFHDSCERILGELHDAQALLSAAAQTPRGRLRVSLPVIGYRFLLPVLPRFRAMYPQVELDLDFNDRIVDVVEGGFDAVIRSGTLADSSLMARRLGPFRFMLCSSPEYAARAGLPQTLSELATHDCVRYRFPTTGKLQPWGLAADGSEPPNLRAALTCNNMEALRGAVIGGWGIGFMPDFLAVDALASGALIPVLASHAIAPGQFSILWPSSRQLSPRLRVFVDFLCTHLFSARNENDELASGRIEH</sequence>
<dbReference type="Gene3D" id="3.40.190.290">
    <property type="match status" value="1"/>
</dbReference>
<dbReference type="PROSITE" id="PS50931">
    <property type="entry name" value="HTH_LYSR"/>
    <property type="match status" value="1"/>
</dbReference>
<dbReference type="InterPro" id="IPR000847">
    <property type="entry name" value="LysR_HTH_N"/>
</dbReference>
<dbReference type="CDD" id="cd08476">
    <property type="entry name" value="PBP2_CrgA_like_7"/>
    <property type="match status" value="1"/>
</dbReference>
<evidence type="ECO:0000313" key="7">
    <source>
        <dbReference type="Proteomes" id="UP000433577"/>
    </source>
</evidence>
<dbReference type="PANTHER" id="PTHR30537:SF72">
    <property type="entry name" value="LYSR FAMILY TRANSCRIPTIONAL REGULATOR"/>
    <property type="match status" value="1"/>
</dbReference>
<dbReference type="Pfam" id="PF03466">
    <property type="entry name" value="LysR_substrate"/>
    <property type="match status" value="1"/>
</dbReference>
<feature type="domain" description="HTH lysR-type" evidence="5">
    <location>
        <begin position="1"/>
        <end position="59"/>
    </location>
</feature>
<dbReference type="GO" id="GO:0043565">
    <property type="term" value="F:sequence-specific DNA binding"/>
    <property type="evidence" value="ECO:0007669"/>
    <property type="project" value="TreeGrafter"/>
</dbReference>
<keyword evidence="2" id="KW-0805">Transcription regulation</keyword>
<dbReference type="Pfam" id="PF00126">
    <property type="entry name" value="HTH_1"/>
    <property type="match status" value="1"/>
</dbReference>
<comment type="similarity">
    <text evidence="1">Belongs to the LysR transcriptional regulatory family.</text>
</comment>
<dbReference type="GO" id="GO:0003700">
    <property type="term" value="F:DNA-binding transcription factor activity"/>
    <property type="evidence" value="ECO:0007669"/>
    <property type="project" value="InterPro"/>
</dbReference>
<dbReference type="FunFam" id="1.10.10.10:FF:000001">
    <property type="entry name" value="LysR family transcriptional regulator"/>
    <property type="match status" value="1"/>
</dbReference>
<protein>
    <submittedName>
        <fullName evidence="6">LysR family transcriptional regulator</fullName>
    </submittedName>
</protein>
<dbReference type="InterPro" id="IPR036390">
    <property type="entry name" value="WH_DNA-bd_sf"/>
</dbReference>
<accession>A0A7Z2GH82</accession>
<keyword evidence="3" id="KW-0238">DNA-binding</keyword>
<dbReference type="EMBL" id="CP046913">
    <property type="protein sequence ID" value="QGZ61770.1"/>
    <property type="molecule type" value="Genomic_DNA"/>
</dbReference>
<dbReference type="RefSeq" id="WP_158950609.1">
    <property type="nucleotide sequence ID" value="NZ_CP046913.1"/>
</dbReference>
<dbReference type="Proteomes" id="UP000433577">
    <property type="component" value="Chromosome 1"/>
</dbReference>
<evidence type="ECO:0000259" key="5">
    <source>
        <dbReference type="PROSITE" id="PS50931"/>
    </source>
</evidence>
<evidence type="ECO:0000256" key="2">
    <source>
        <dbReference type="ARBA" id="ARBA00023015"/>
    </source>
</evidence>
<gene>
    <name evidence="6" type="ORF">FAZ98_08515</name>
</gene>
<dbReference type="OrthoDB" id="9110639at2"/>
<dbReference type="InterPro" id="IPR036388">
    <property type="entry name" value="WH-like_DNA-bd_sf"/>
</dbReference>
<evidence type="ECO:0000256" key="4">
    <source>
        <dbReference type="ARBA" id="ARBA00023163"/>
    </source>
</evidence>
<reference evidence="6 7" key="1">
    <citation type="submission" date="2019-12" db="EMBL/GenBank/DDBJ databases">
        <title>Paraburkholderia acidiphila 7Q-K02 sp. nov and Paraburkholderia acidisoli DHF22 sp. nov., two strains isolated from forest soil.</title>
        <authorList>
            <person name="Gao Z."/>
            <person name="Qiu L."/>
        </authorList>
    </citation>
    <scope>NUCLEOTIDE SEQUENCE [LARGE SCALE GENOMIC DNA]</scope>
    <source>
        <strain evidence="6 7">DHF22</strain>
    </source>
</reference>
<dbReference type="SUPFAM" id="SSF46785">
    <property type="entry name" value="Winged helix' DNA-binding domain"/>
    <property type="match status" value="1"/>
</dbReference>
<keyword evidence="7" id="KW-1185">Reference proteome</keyword>
<dbReference type="InterPro" id="IPR058163">
    <property type="entry name" value="LysR-type_TF_proteobact-type"/>
</dbReference>
<evidence type="ECO:0000256" key="3">
    <source>
        <dbReference type="ARBA" id="ARBA00023125"/>
    </source>
</evidence>
<dbReference type="KEGG" id="pacs:FAZ98_08515"/>
<name>A0A7Z2GH82_9BURK</name>
<organism evidence="6 7">
    <name type="scientific">Paraburkholderia acidisoli</name>
    <dbReference type="NCBI Taxonomy" id="2571748"/>
    <lineage>
        <taxon>Bacteria</taxon>
        <taxon>Pseudomonadati</taxon>
        <taxon>Pseudomonadota</taxon>
        <taxon>Betaproteobacteria</taxon>
        <taxon>Burkholderiales</taxon>
        <taxon>Burkholderiaceae</taxon>
        <taxon>Paraburkholderia</taxon>
    </lineage>
</organism>
<dbReference type="GO" id="GO:0006351">
    <property type="term" value="P:DNA-templated transcription"/>
    <property type="evidence" value="ECO:0007669"/>
    <property type="project" value="TreeGrafter"/>
</dbReference>
<dbReference type="InterPro" id="IPR005119">
    <property type="entry name" value="LysR_subst-bd"/>
</dbReference>
<dbReference type="SUPFAM" id="SSF53850">
    <property type="entry name" value="Periplasmic binding protein-like II"/>
    <property type="match status" value="1"/>
</dbReference>